<feature type="transmembrane region" description="Helical" evidence="7">
    <location>
        <begin position="231"/>
        <end position="250"/>
    </location>
</feature>
<dbReference type="Proteomes" id="UP000242243">
    <property type="component" value="Unassembled WGS sequence"/>
</dbReference>
<evidence type="ECO:0000256" key="4">
    <source>
        <dbReference type="ARBA" id="ARBA00022692"/>
    </source>
</evidence>
<evidence type="ECO:0000313" key="10">
    <source>
        <dbReference type="Proteomes" id="UP000242243"/>
    </source>
</evidence>
<organism evidence="9 10">
    <name type="scientific">Halolactibacillus halophilus</name>
    <dbReference type="NCBI Taxonomy" id="306540"/>
    <lineage>
        <taxon>Bacteria</taxon>
        <taxon>Bacillati</taxon>
        <taxon>Bacillota</taxon>
        <taxon>Bacilli</taxon>
        <taxon>Bacillales</taxon>
        <taxon>Bacillaceae</taxon>
        <taxon>Halolactibacillus</taxon>
    </lineage>
</organism>
<dbReference type="STRING" id="306540.SAMN05421839_13013"/>
<feature type="transmembrane region" description="Helical" evidence="7">
    <location>
        <begin position="35"/>
        <end position="55"/>
    </location>
</feature>
<accession>A0A1I5RGW9</accession>
<dbReference type="PANTHER" id="PTHR36838">
    <property type="entry name" value="AUXIN EFFLUX CARRIER FAMILY PROTEIN"/>
    <property type="match status" value="1"/>
</dbReference>
<dbReference type="Proteomes" id="UP000321547">
    <property type="component" value="Unassembled WGS sequence"/>
</dbReference>
<keyword evidence="6 7" id="KW-0472">Membrane</keyword>
<evidence type="ECO:0000313" key="11">
    <source>
        <dbReference type="Proteomes" id="UP000321547"/>
    </source>
</evidence>
<dbReference type="EMBL" id="FOXC01000030">
    <property type="protein sequence ID" value="SFP57824.1"/>
    <property type="molecule type" value="Genomic_DNA"/>
</dbReference>
<evidence type="ECO:0008006" key="12">
    <source>
        <dbReference type="Google" id="ProtNLM"/>
    </source>
</evidence>
<comment type="subcellular location">
    <subcellularLocation>
        <location evidence="1">Membrane</location>
        <topology evidence="1">Multi-pass membrane protein</topology>
    </subcellularLocation>
</comment>
<feature type="transmembrane region" description="Helical" evidence="7">
    <location>
        <begin position="262"/>
        <end position="280"/>
    </location>
</feature>
<dbReference type="GO" id="GO:0016020">
    <property type="term" value="C:membrane"/>
    <property type="evidence" value="ECO:0007669"/>
    <property type="project" value="UniProtKB-SubCell"/>
</dbReference>
<dbReference type="AlphaFoldDB" id="A0A1I5RGW9"/>
<dbReference type="EMBL" id="BJWI01000033">
    <property type="protein sequence ID" value="GEM02353.1"/>
    <property type="molecule type" value="Genomic_DNA"/>
</dbReference>
<name>A0A1I5RGW9_9BACI</name>
<dbReference type="InterPro" id="IPR004776">
    <property type="entry name" value="Mem_transp_PIN-like"/>
</dbReference>
<feature type="transmembrane region" description="Helical" evidence="7">
    <location>
        <begin position="292"/>
        <end position="313"/>
    </location>
</feature>
<feature type="transmembrane region" description="Helical" evidence="7">
    <location>
        <begin position="198"/>
        <end position="219"/>
    </location>
</feature>
<evidence type="ECO:0000256" key="5">
    <source>
        <dbReference type="ARBA" id="ARBA00022989"/>
    </source>
</evidence>
<evidence type="ECO:0000256" key="2">
    <source>
        <dbReference type="ARBA" id="ARBA00022448"/>
    </source>
</evidence>
<feature type="transmembrane region" description="Helical" evidence="7">
    <location>
        <begin position="61"/>
        <end position="82"/>
    </location>
</feature>
<keyword evidence="5 7" id="KW-1133">Transmembrane helix</keyword>
<evidence type="ECO:0000313" key="9">
    <source>
        <dbReference type="EMBL" id="SFP57824.1"/>
    </source>
</evidence>
<sequence>MYIAVSKIIPILILISFGFIINLKFKVPHDFISMLRKAIVSIALPAVLFTTFLDMEIKSEFLPLSLTVVLMFSFMYIAGFLLSKYRWFNTNLTPFFLTATGFGTIGIVLFLAMFGNDALFNFTVFGIGHEFFAWFIYIPMIHNYFNKQKFSMNVIKDFIKSPIILTIFLGVILNISGFSNAIVNSPLNFIWQGILETFNLLGNVITPVLLMIIGATLSLEKIYIKEALRLVILRLTVMLSIGYLFKILVFNNIVESSPLFNFAYFTLLILPPPYSSMVFIGEYESDENLSILSNGLAISTIVCLVIFIIAGIFHMSF</sequence>
<gene>
    <name evidence="8" type="ORF">HHA03_18850</name>
    <name evidence="9" type="ORF">SAMN05421839_13013</name>
</gene>
<feature type="transmembrane region" description="Helical" evidence="7">
    <location>
        <begin position="158"/>
        <end position="178"/>
    </location>
</feature>
<keyword evidence="3" id="KW-1003">Cell membrane</keyword>
<dbReference type="Pfam" id="PF03547">
    <property type="entry name" value="Mem_trans"/>
    <property type="match status" value="1"/>
</dbReference>
<dbReference type="OrthoDB" id="3238334at2"/>
<protein>
    <recommendedName>
        <fullName evidence="12">Permease</fullName>
    </recommendedName>
</protein>
<reference evidence="9 10" key="1">
    <citation type="submission" date="2016-10" db="EMBL/GenBank/DDBJ databases">
        <authorList>
            <person name="de Groot N.N."/>
        </authorList>
    </citation>
    <scope>NUCLEOTIDE SEQUENCE [LARGE SCALE GENOMIC DNA]</scope>
    <source>
        <strain evidence="9 10">DSM 17073</strain>
    </source>
</reference>
<dbReference type="GO" id="GO:0055085">
    <property type="term" value="P:transmembrane transport"/>
    <property type="evidence" value="ECO:0007669"/>
    <property type="project" value="InterPro"/>
</dbReference>
<evidence type="ECO:0000256" key="6">
    <source>
        <dbReference type="ARBA" id="ARBA00023136"/>
    </source>
</evidence>
<feature type="transmembrane region" description="Helical" evidence="7">
    <location>
        <begin position="6"/>
        <end position="23"/>
    </location>
</feature>
<keyword evidence="11" id="KW-1185">Reference proteome</keyword>
<keyword evidence="4 7" id="KW-0812">Transmembrane</keyword>
<evidence type="ECO:0000256" key="1">
    <source>
        <dbReference type="ARBA" id="ARBA00004141"/>
    </source>
</evidence>
<keyword evidence="2" id="KW-0813">Transport</keyword>
<evidence type="ECO:0000313" key="8">
    <source>
        <dbReference type="EMBL" id="GEM02353.1"/>
    </source>
</evidence>
<evidence type="ECO:0000256" key="7">
    <source>
        <dbReference type="SAM" id="Phobius"/>
    </source>
</evidence>
<feature type="transmembrane region" description="Helical" evidence="7">
    <location>
        <begin position="94"/>
        <end position="113"/>
    </location>
</feature>
<dbReference type="RefSeq" id="WP_089832977.1">
    <property type="nucleotide sequence ID" value="NZ_BJWI01000033.1"/>
</dbReference>
<evidence type="ECO:0000256" key="3">
    <source>
        <dbReference type="ARBA" id="ARBA00022475"/>
    </source>
</evidence>
<feature type="transmembrane region" description="Helical" evidence="7">
    <location>
        <begin position="119"/>
        <end position="137"/>
    </location>
</feature>
<dbReference type="PANTHER" id="PTHR36838:SF3">
    <property type="entry name" value="TRANSPORTER AUXIN EFFLUX CARRIER EC FAMILY"/>
    <property type="match status" value="1"/>
</dbReference>
<reference evidence="8 11" key="2">
    <citation type="submission" date="2019-07" db="EMBL/GenBank/DDBJ databases">
        <title>Whole genome shotgun sequence of Halolactibacillus halophilus NBRC 100868.</title>
        <authorList>
            <person name="Hosoyama A."/>
            <person name="Uohara A."/>
            <person name="Ohji S."/>
            <person name="Ichikawa N."/>
        </authorList>
    </citation>
    <scope>NUCLEOTIDE SEQUENCE [LARGE SCALE GENOMIC DNA]</scope>
    <source>
        <strain evidence="8 11">NBRC 100868</strain>
    </source>
</reference>
<proteinExistence type="predicted"/>